<dbReference type="Proteomes" id="UP001341281">
    <property type="component" value="Chromosome 07"/>
</dbReference>
<dbReference type="EMBL" id="CP144751">
    <property type="protein sequence ID" value="WVZ84487.1"/>
    <property type="molecule type" value="Genomic_DNA"/>
</dbReference>
<reference evidence="2 3" key="1">
    <citation type="submission" date="2024-02" db="EMBL/GenBank/DDBJ databases">
        <title>High-quality chromosome-scale genome assembly of Pensacola bahiagrass (Paspalum notatum Flugge var. saurae).</title>
        <authorList>
            <person name="Vega J.M."/>
            <person name="Podio M."/>
            <person name="Orjuela J."/>
            <person name="Siena L.A."/>
            <person name="Pessino S.C."/>
            <person name="Combes M.C."/>
            <person name="Mariac C."/>
            <person name="Albertini E."/>
            <person name="Pupilli F."/>
            <person name="Ortiz J.P.A."/>
            <person name="Leblanc O."/>
        </authorList>
    </citation>
    <scope>NUCLEOTIDE SEQUENCE [LARGE SCALE GENOMIC DNA]</scope>
    <source>
        <strain evidence="2">R1</strain>
        <tissue evidence="2">Leaf</tissue>
    </source>
</reference>
<feature type="region of interest" description="Disordered" evidence="1">
    <location>
        <begin position="54"/>
        <end position="149"/>
    </location>
</feature>
<evidence type="ECO:0000313" key="3">
    <source>
        <dbReference type="Proteomes" id="UP001341281"/>
    </source>
</evidence>
<name>A0AAQ3U5Z2_PASNO</name>
<sequence length="278" mass="30416">MRPRRHHDCAPAQQFCSQPPSASTATGAARTGAAVLLPAAPRANYHRRHTEAHADITTARRRSTPVHAAHAAARTLPRPEPHSSSSPSACNLPPGCRRHRTPVNAARAPPDAGVARTPRRRLTTARPPPLGRRTRPPVPHAASHATTACDARVASTARIRRDCPTLRPGPPEHTAWLSAAYVHSASRAGWLLWGACNRGWRLYRHKIARKQACTMVPTLLIPKEGAYDDMYYGYAPYGVATVGHDGQLYSSHFPELPVPINVQQATKFDCQAVIQWQK</sequence>
<feature type="region of interest" description="Disordered" evidence="1">
    <location>
        <begin position="1"/>
        <end position="29"/>
    </location>
</feature>
<proteinExistence type="predicted"/>
<dbReference type="AlphaFoldDB" id="A0AAQ3U5Z2"/>
<feature type="compositionally biased region" description="Low complexity" evidence="1">
    <location>
        <begin position="82"/>
        <end position="94"/>
    </location>
</feature>
<dbReference type="EMBL" id="CP144751">
    <property type="protein sequence ID" value="WVZ84488.1"/>
    <property type="molecule type" value="Genomic_DNA"/>
</dbReference>
<accession>A0AAQ3U5Z2</accession>
<evidence type="ECO:0000256" key="1">
    <source>
        <dbReference type="SAM" id="MobiDB-lite"/>
    </source>
</evidence>
<gene>
    <name evidence="2" type="ORF">U9M48_031517</name>
</gene>
<organism evidence="2 3">
    <name type="scientific">Paspalum notatum var. saurae</name>
    <dbReference type="NCBI Taxonomy" id="547442"/>
    <lineage>
        <taxon>Eukaryota</taxon>
        <taxon>Viridiplantae</taxon>
        <taxon>Streptophyta</taxon>
        <taxon>Embryophyta</taxon>
        <taxon>Tracheophyta</taxon>
        <taxon>Spermatophyta</taxon>
        <taxon>Magnoliopsida</taxon>
        <taxon>Liliopsida</taxon>
        <taxon>Poales</taxon>
        <taxon>Poaceae</taxon>
        <taxon>PACMAD clade</taxon>
        <taxon>Panicoideae</taxon>
        <taxon>Andropogonodae</taxon>
        <taxon>Paspaleae</taxon>
        <taxon>Paspalinae</taxon>
        <taxon>Paspalum</taxon>
    </lineage>
</organism>
<evidence type="ECO:0000313" key="2">
    <source>
        <dbReference type="EMBL" id="WVZ84487.1"/>
    </source>
</evidence>
<keyword evidence="3" id="KW-1185">Reference proteome</keyword>
<protein>
    <submittedName>
        <fullName evidence="2">Uncharacterized protein</fullName>
    </submittedName>
</protein>